<name>A0A8S1YE92_PAROT</name>
<dbReference type="EMBL" id="CAJJDP010000155">
    <property type="protein sequence ID" value="CAD8211197.1"/>
    <property type="molecule type" value="Genomic_DNA"/>
</dbReference>
<sequence length="38" mass="4514">MIIISWFQIISINTGYYKMVKLILRLILSDRTKVSLQN</sequence>
<protein>
    <submittedName>
        <fullName evidence="1">Uncharacterized protein</fullName>
    </submittedName>
</protein>
<accession>A0A8S1YE92</accession>
<comment type="caution">
    <text evidence="1">The sequence shown here is derived from an EMBL/GenBank/DDBJ whole genome shotgun (WGS) entry which is preliminary data.</text>
</comment>
<reference evidence="1" key="1">
    <citation type="submission" date="2021-01" db="EMBL/GenBank/DDBJ databases">
        <authorList>
            <consortium name="Genoscope - CEA"/>
            <person name="William W."/>
        </authorList>
    </citation>
    <scope>NUCLEOTIDE SEQUENCE</scope>
</reference>
<gene>
    <name evidence="1" type="ORF">POCTA_138.1.T1530085</name>
</gene>
<evidence type="ECO:0000313" key="1">
    <source>
        <dbReference type="EMBL" id="CAD8211197.1"/>
    </source>
</evidence>
<evidence type="ECO:0000313" key="2">
    <source>
        <dbReference type="Proteomes" id="UP000683925"/>
    </source>
</evidence>
<organism evidence="1 2">
    <name type="scientific">Paramecium octaurelia</name>
    <dbReference type="NCBI Taxonomy" id="43137"/>
    <lineage>
        <taxon>Eukaryota</taxon>
        <taxon>Sar</taxon>
        <taxon>Alveolata</taxon>
        <taxon>Ciliophora</taxon>
        <taxon>Intramacronucleata</taxon>
        <taxon>Oligohymenophorea</taxon>
        <taxon>Peniculida</taxon>
        <taxon>Parameciidae</taxon>
        <taxon>Paramecium</taxon>
    </lineage>
</organism>
<keyword evidence="2" id="KW-1185">Reference proteome</keyword>
<dbReference type="AlphaFoldDB" id="A0A8S1YE92"/>
<proteinExistence type="predicted"/>
<dbReference type="Proteomes" id="UP000683925">
    <property type="component" value="Unassembled WGS sequence"/>
</dbReference>